<evidence type="ECO:0000259" key="1">
    <source>
        <dbReference type="Pfam" id="PF12728"/>
    </source>
</evidence>
<dbReference type="Proteomes" id="UP001303899">
    <property type="component" value="Unassembled WGS sequence"/>
</dbReference>
<dbReference type="Pfam" id="PF12728">
    <property type="entry name" value="HTH_17"/>
    <property type="match status" value="1"/>
</dbReference>
<reference evidence="2 3" key="1">
    <citation type="submission" date="2023-12" db="EMBL/GenBank/DDBJ databases">
        <title>Novel species of the genus Arcicella isolated from rivers.</title>
        <authorList>
            <person name="Lu H."/>
        </authorList>
    </citation>
    <scope>NUCLEOTIDE SEQUENCE [LARGE SCALE GENOMIC DNA]</scope>
    <source>
        <strain evidence="2 3">DC2W</strain>
    </source>
</reference>
<accession>A0ABU5S110</accession>
<evidence type="ECO:0000313" key="3">
    <source>
        <dbReference type="Proteomes" id="UP001303899"/>
    </source>
</evidence>
<sequence length="89" mass="10279">MVNQNEILGIILSRLDKIEKQFTTRVSAPVGEYLTPKEVCETLKISKNKFYSWVEQGYLHPIKPDPNGRKTYVLRSEIASMFPNDFSTK</sequence>
<proteinExistence type="predicted"/>
<protein>
    <submittedName>
        <fullName evidence="2">Helix-turn-helix domain-containing protein</fullName>
    </submittedName>
</protein>
<dbReference type="EMBL" id="JAYGIL010000004">
    <property type="protein sequence ID" value="MEA5402162.1"/>
    <property type="molecule type" value="Genomic_DNA"/>
</dbReference>
<comment type="caution">
    <text evidence="2">The sequence shown here is derived from an EMBL/GenBank/DDBJ whole genome shotgun (WGS) entry which is preliminary data.</text>
</comment>
<keyword evidence="3" id="KW-1185">Reference proteome</keyword>
<gene>
    <name evidence="2" type="ORF">VB776_04520</name>
</gene>
<feature type="domain" description="Helix-turn-helix" evidence="1">
    <location>
        <begin position="33"/>
        <end position="79"/>
    </location>
</feature>
<evidence type="ECO:0000313" key="2">
    <source>
        <dbReference type="EMBL" id="MEA5402162.1"/>
    </source>
</evidence>
<dbReference type="InterPro" id="IPR009061">
    <property type="entry name" value="DNA-bd_dom_put_sf"/>
</dbReference>
<dbReference type="InterPro" id="IPR041657">
    <property type="entry name" value="HTH_17"/>
</dbReference>
<dbReference type="SUPFAM" id="SSF46955">
    <property type="entry name" value="Putative DNA-binding domain"/>
    <property type="match status" value="1"/>
</dbReference>
<organism evidence="2 3">
    <name type="scientific">Arcicella gelida</name>
    <dbReference type="NCBI Taxonomy" id="2984195"/>
    <lineage>
        <taxon>Bacteria</taxon>
        <taxon>Pseudomonadati</taxon>
        <taxon>Bacteroidota</taxon>
        <taxon>Cytophagia</taxon>
        <taxon>Cytophagales</taxon>
        <taxon>Flectobacillaceae</taxon>
        <taxon>Arcicella</taxon>
    </lineage>
</organism>
<name>A0ABU5S110_9BACT</name>
<dbReference type="RefSeq" id="WP_323326431.1">
    <property type="nucleotide sequence ID" value="NZ_JAYGIL010000004.1"/>
</dbReference>